<dbReference type="Pfam" id="PF04248">
    <property type="entry name" value="NTP_transf_9"/>
    <property type="match status" value="1"/>
</dbReference>
<dbReference type="PANTHER" id="PTHR43058:SF1">
    <property type="entry name" value="DUF427 DOMAIN-CONTAINING PROTEIN"/>
    <property type="match status" value="1"/>
</dbReference>
<evidence type="ECO:0000313" key="4">
    <source>
        <dbReference type="Proteomes" id="UP000248857"/>
    </source>
</evidence>
<dbReference type="InterPro" id="IPR007361">
    <property type="entry name" value="DUF427"/>
</dbReference>
<organism evidence="3 4">
    <name type="scientific">Acaryochloris thomasi RCC1774</name>
    <dbReference type="NCBI Taxonomy" id="1764569"/>
    <lineage>
        <taxon>Bacteria</taxon>
        <taxon>Bacillati</taxon>
        <taxon>Cyanobacteriota</taxon>
        <taxon>Cyanophyceae</taxon>
        <taxon>Acaryochloridales</taxon>
        <taxon>Acaryochloridaceae</taxon>
        <taxon>Acaryochloris</taxon>
        <taxon>Acaryochloris thomasi</taxon>
    </lineage>
</organism>
<dbReference type="Gene3D" id="2.170.150.40">
    <property type="entry name" value="Domain of unknown function (DUF427)"/>
    <property type="match status" value="1"/>
</dbReference>
<feature type="domain" description="DUF427" evidence="2">
    <location>
        <begin position="31"/>
        <end position="122"/>
    </location>
</feature>
<dbReference type="AlphaFoldDB" id="A0A2W1JA75"/>
<comment type="caution">
    <text evidence="3">The sequence shown here is derived from an EMBL/GenBank/DDBJ whole genome shotgun (WGS) entry which is preliminary data.</text>
</comment>
<accession>A0A2W1JA75</accession>
<dbReference type="EMBL" id="PQWO01000022">
    <property type="protein sequence ID" value="PZD71070.1"/>
    <property type="molecule type" value="Genomic_DNA"/>
</dbReference>
<dbReference type="RefSeq" id="WP_110988397.1">
    <property type="nucleotide sequence ID" value="NZ_CAWNWM010000022.1"/>
</dbReference>
<reference evidence="3 4" key="1">
    <citation type="journal article" date="2018" name="Sci. Rep.">
        <title>A novel species of the marine cyanobacterium Acaryochloris with a unique pigment content and lifestyle.</title>
        <authorList>
            <person name="Partensky F."/>
            <person name="Six C."/>
            <person name="Ratin M."/>
            <person name="Garczarek L."/>
            <person name="Vaulot D."/>
            <person name="Probert I."/>
            <person name="Calteau A."/>
            <person name="Gourvil P."/>
            <person name="Marie D."/>
            <person name="Grebert T."/>
            <person name="Bouchier C."/>
            <person name="Le Panse S."/>
            <person name="Gachenot M."/>
            <person name="Rodriguez F."/>
            <person name="Garrido J.L."/>
        </authorList>
    </citation>
    <scope>NUCLEOTIDE SEQUENCE [LARGE SCALE GENOMIC DNA]</scope>
    <source>
        <strain evidence="3 4">RCC1774</strain>
    </source>
</reference>
<gene>
    <name evidence="3" type="ORF">C1752_08273</name>
</gene>
<dbReference type="InterPro" id="IPR038694">
    <property type="entry name" value="DUF427_sf"/>
</dbReference>
<protein>
    <recommendedName>
        <fullName evidence="2">DUF427 domain-containing protein</fullName>
    </recommendedName>
</protein>
<evidence type="ECO:0000313" key="3">
    <source>
        <dbReference type="EMBL" id="PZD71070.1"/>
    </source>
</evidence>
<evidence type="ECO:0000259" key="2">
    <source>
        <dbReference type="Pfam" id="PF04248"/>
    </source>
</evidence>
<sequence>MPTARIEPGPGQESVWDYPRPPRLEDSDKHIQIKFNGVMIADTQRAKRVLETSHPPVYYIPLEDMQQEYLQQTSRSTFCEWKGSASYYTLAVGDQVAENAAWFYPNPTERFASIQNYVAVYPSRMEACYVDGETVQSQPGDFYGGWITEDIVGPFKGGMGTWGW</sequence>
<dbReference type="OrthoDB" id="9815163at2"/>
<dbReference type="Proteomes" id="UP000248857">
    <property type="component" value="Unassembled WGS sequence"/>
</dbReference>
<evidence type="ECO:0000256" key="1">
    <source>
        <dbReference type="SAM" id="MobiDB-lite"/>
    </source>
</evidence>
<name>A0A2W1JA75_9CYAN</name>
<feature type="region of interest" description="Disordered" evidence="1">
    <location>
        <begin position="1"/>
        <end position="20"/>
    </location>
</feature>
<dbReference type="PANTHER" id="PTHR43058">
    <property type="entry name" value="SLR0655 PROTEIN"/>
    <property type="match status" value="1"/>
</dbReference>
<proteinExistence type="predicted"/>
<keyword evidence="4" id="KW-1185">Reference proteome</keyword>